<evidence type="ECO:0000313" key="1">
    <source>
        <dbReference type="EMBL" id="AJF06552.1"/>
    </source>
</evidence>
<reference evidence="1 2" key="1">
    <citation type="journal article" date="2015" name="Genome Announc.">
        <title>Genomes of Geoalkalibacter ferrihydriticus Z-0531T and Geoalkalibacter subterraneus Red1T, Two Haloalkaliphilic Metal-Reducing Deltaproteobacteria.</title>
        <authorList>
            <person name="Badalamenti J.P."/>
            <person name="Krajmalnik-Brown R."/>
            <person name="Torres C.I."/>
            <person name="Bond D.R."/>
        </authorList>
    </citation>
    <scope>NUCLEOTIDE SEQUENCE [LARGE SCALE GENOMIC DNA]</scope>
    <source>
        <strain evidence="1 2">Red1</strain>
    </source>
</reference>
<dbReference type="Proteomes" id="UP000035036">
    <property type="component" value="Chromosome"/>
</dbReference>
<keyword evidence="2" id="KW-1185">Reference proteome</keyword>
<gene>
    <name evidence="1" type="ORF">GSUB_08285</name>
</gene>
<sequence>MKKEFQTLSIEKNICLECPYCGEAIHRPLSWFKQTYFTCPACEQGLAAAQFSEIVDEIEEALDAQIEEMIQGSGEKKSGCCGGKSSCCGQ</sequence>
<dbReference type="STRING" id="483547.GSUB_08285"/>
<evidence type="ECO:0000313" key="2">
    <source>
        <dbReference type="Proteomes" id="UP000035036"/>
    </source>
</evidence>
<organism evidence="1 2">
    <name type="scientific">Geoalkalibacter subterraneus</name>
    <dbReference type="NCBI Taxonomy" id="483547"/>
    <lineage>
        <taxon>Bacteria</taxon>
        <taxon>Pseudomonadati</taxon>
        <taxon>Thermodesulfobacteriota</taxon>
        <taxon>Desulfuromonadia</taxon>
        <taxon>Desulfuromonadales</taxon>
        <taxon>Geoalkalibacteraceae</taxon>
        <taxon>Geoalkalibacter</taxon>
    </lineage>
</organism>
<name>A0A0B5FEM4_9BACT</name>
<dbReference type="KEGG" id="gsb:GSUB_08285"/>
<dbReference type="HOGENOM" id="CLU_2667827_0_0_7"/>
<protein>
    <submittedName>
        <fullName evidence="1">Uncharacterized protein</fullName>
    </submittedName>
</protein>
<accession>A0A0B5FEM4</accession>
<dbReference type="AlphaFoldDB" id="A0A0B5FEM4"/>
<proteinExistence type="predicted"/>
<dbReference type="EMBL" id="CP010311">
    <property type="protein sequence ID" value="AJF06552.1"/>
    <property type="molecule type" value="Genomic_DNA"/>
</dbReference>